<feature type="region of interest" description="Disordered" evidence="1">
    <location>
        <begin position="378"/>
        <end position="415"/>
    </location>
</feature>
<sequence length="809" mass="90069">MLQLPPNILPPETSTTGRRRLPIASQTSWSATLPSRGTTMNNPDWPFAASSTGEYLGYLKMGRFRRTRFWQAKGEARIKFDESIRGKVLSHLREHSAILQKPASTLVLSLFMVGRAAERTKPTVMLQSDDKEVRKETFNLLKESDILNEYPGFELGCCSLSAEFEGLRQTGGPGAASKSALSGDADEDLSERVGGLSMASEEDLFPSEPSWTTTSSSYSRGHERDHKPWRKNTSRSKGTKFHSKSAEHAPFYPASSYERQPPEPSPALHDYTAQTYYPNETYHIDPYNREAPTALTLQGNFSTSYSKDFATPSGEQSAYRYSSGGDSLFSASPNLQEGTLVSFQNPWSSLPREMDGRSGTAAGFVHVRGRTMLLTVNHIRPGRGGVSSNKGLGEDDESDDNYEITGLEDDYTSQDESLELKRLVEATSRGSQSPESIYSLQAASSALGDSSSLAYYSSRESSRVNVEKSEVELDSRSALHSSPPRPSYPSRAEEEGMVPVGKVVFSSTSLDFCLVELDLAVTSVATRLRRARYLPEYDTRTPILVSPNGKPRNVESTSRETDIYVQAGRSGRVSGRLQQYSHDVKLPLSDEFQPMYTIRLDTPLGAGDSGSMVRDAETGGIFGFVVAVNGTGSTATVMPITSVLDNIKETADVGDLEPQYRHNPQYREDQEPLDPPETQDQPVAYDEPSEPPYYEPWDYHELPLPEVEYQPEPHLPDDDDVCVCGEIFPRENDLQRHIERGKCGMTQQNAGPSTPSEPRFPCRLCGRHQGDRAYKRLDDFCKHLKKSHNMSNWEVDKHLHIYFPESSTW</sequence>
<proteinExistence type="predicted"/>
<evidence type="ECO:0008006" key="4">
    <source>
        <dbReference type="Google" id="ProtNLM"/>
    </source>
</evidence>
<feature type="region of interest" description="Disordered" evidence="1">
    <location>
        <begin position="169"/>
        <end position="270"/>
    </location>
</feature>
<feature type="region of interest" description="Disordered" evidence="1">
    <location>
        <begin position="470"/>
        <end position="495"/>
    </location>
</feature>
<feature type="region of interest" description="Disordered" evidence="1">
    <location>
        <begin position="1"/>
        <end position="21"/>
    </location>
</feature>
<dbReference type="EMBL" id="JAULSU010000006">
    <property type="protein sequence ID" value="KAK0613334.1"/>
    <property type="molecule type" value="Genomic_DNA"/>
</dbReference>
<feature type="region of interest" description="Disordered" evidence="1">
    <location>
        <begin position="654"/>
        <end position="688"/>
    </location>
</feature>
<organism evidence="2 3">
    <name type="scientific">Immersiella caudata</name>
    <dbReference type="NCBI Taxonomy" id="314043"/>
    <lineage>
        <taxon>Eukaryota</taxon>
        <taxon>Fungi</taxon>
        <taxon>Dikarya</taxon>
        <taxon>Ascomycota</taxon>
        <taxon>Pezizomycotina</taxon>
        <taxon>Sordariomycetes</taxon>
        <taxon>Sordariomycetidae</taxon>
        <taxon>Sordariales</taxon>
        <taxon>Lasiosphaeriaceae</taxon>
        <taxon>Immersiella</taxon>
    </lineage>
</organism>
<gene>
    <name evidence="2" type="ORF">B0T14DRAFT_276698</name>
</gene>
<feature type="compositionally biased region" description="Acidic residues" evidence="1">
    <location>
        <begin position="394"/>
        <end position="415"/>
    </location>
</feature>
<dbReference type="Proteomes" id="UP001175000">
    <property type="component" value="Unassembled WGS sequence"/>
</dbReference>
<feature type="compositionally biased region" description="Low complexity" evidence="1">
    <location>
        <begin position="207"/>
        <end position="219"/>
    </location>
</feature>
<keyword evidence="3" id="KW-1185">Reference proteome</keyword>
<dbReference type="AlphaFoldDB" id="A0AA39WDE5"/>
<evidence type="ECO:0000313" key="2">
    <source>
        <dbReference type="EMBL" id="KAK0613334.1"/>
    </source>
</evidence>
<comment type="caution">
    <text evidence="2">The sequence shown here is derived from an EMBL/GenBank/DDBJ whole genome shotgun (WGS) entry which is preliminary data.</text>
</comment>
<evidence type="ECO:0000313" key="3">
    <source>
        <dbReference type="Proteomes" id="UP001175000"/>
    </source>
</evidence>
<protein>
    <recommendedName>
        <fullName evidence="4">C2H2-type domain-containing protein</fullName>
    </recommendedName>
</protein>
<name>A0AA39WDE5_9PEZI</name>
<accession>A0AA39WDE5</accession>
<reference evidence="2" key="1">
    <citation type="submission" date="2023-06" db="EMBL/GenBank/DDBJ databases">
        <title>Genome-scale phylogeny and comparative genomics of the fungal order Sordariales.</title>
        <authorList>
            <consortium name="Lawrence Berkeley National Laboratory"/>
            <person name="Hensen N."/>
            <person name="Bonometti L."/>
            <person name="Westerberg I."/>
            <person name="Brannstrom I.O."/>
            <person name="Guillou S."/>
            <person name="Cros-Aarteil S."/>
            <person name="Calhoun S."/>
            <person name="Haridas S."/>
            <person name="Kuo A."/>
            <person name="Mondo S."/>
            <person name="Pangilinan J."/>
            <person name="Riley R."/>
            <person name="Labutti K."/>
            <person name="Andreopoulos B."/>
            <person name="Lipzen A."/>
            <person name="Chen C."/>
            <person name="Yanf M."/>
            <person name="Daum C."/>
            <person name="Ng V."/>
            <person name="Clum A."/>
            <person name="Steindorff A."/>
            <person name="Ohm R."/>
            <person name="Martin F."/>
            <person name="Silar P."/>
            <person name="Natvig D."/>
            <person name="Lalanne C."/>
            <person name="Gautier V."/>
            <person name="Ament-Velasquez S.L."/>
            <person name="Kruys A."/>
            <person name="Hutchinson M.I."/>
            <person name="Powell A.J."/>
            <person name="Barry K."/>
            <person name="Miller A.N."/>
            <person name="Grigoriev I.V."/>
            <person name="Debuchy R."/>
            <person name="Gladieux P."/>
            <person name="Thoren M.H."/>
            <person name="Johannesson H."/>
        </authorList>
    </citation>
    <scope>NUCLEOTIDE SEQUENCE</scope>
    <source>
        <strain evidence="2">CBS 606.72</strain>
    </source>
</reference>
<evidence type="ECO:0000256" key="1">
    <source>
        <dbReference type="SAM" id="MobiDB-lite"/>
    </source>
</evidence>
<feature type="compositionally biased region" description="Basic residues" evidence="1">
    <location>
        <begin position="227"/>
        <end position="243"/>
    </location>
</feature>